<dbReference type="PROSITE" id="PS50931">
    <property type="entry name" value="HTH_LYSR"/>
    <property type="match status" value="1"/>
</dbReference>
<evidence type="ECO:0000256" key="1">
    <source>
        <dbReference type="SAM" id="MobiDB-lite"/>
    </source>
</evidence>
<dbReference type="KEGG" id="snk:CP967_00120"/>
<dbReference type="SUPFAM" id="SSF46785">
    <property type="entry name" value="Winged helix' DNA-binding domain"/>
    <property type="match status" value="1"/>
</dbReference>
<evidence type="ECO:0000313" key="3">
    <source>
        <dbReference type="EMBL" id="QEU76294.1"/>
    </source>
</evidence>
<evidence type="ECO:0000259" key="2">
    <source>
        <dbReference type="PROSITE" id="PS50931"/>
    </source>
</evidence>
<dbReference type="OrthoDB" id="3460651at2"/>
<accession>A0A5J6FLU9</accession>
<reference evidence="3 4" key="1">
    <citation type="submission" date="2017-09" db="EMBL/GenBank/DDBJ databases">
        <authorList>
            <person name="Lee N."/>
            <person name="Cho B.-K."/>
        </authorList>
    </citation>
    <scope>NUCLEOTIDE SEQUENCE [LARGE SCALE GENOMIC DNA]</scope>
    <source>
        <strain evidence="3 4">ATCC 12769</strain>
    </source>
</reference>
<dbReference type="CDD" id="cd00090">
    <property type="entry name" value="HTH_ARSR"/>
    <property type="match status" value="1"/>
</dbReference>
<evidence type="ECO:0000313" key="4">
    <source>
        <dbReference type="Proteomes" id="UP000326178"/>
    </source>
</evidence>
<sequence>MPHMKNAFANTRPAFEQLDHELLTALVARRRYWVPDLLTPRPAVPAPDIRAELAALRATDPALLGPGLEQTFAPLGEPVPPRLAAGLHDPAGLLADIADALESYWNVCLLPLWPRLRSLLETDLAHRARILAEHGAGLLFTGISERLTWQNGILSIHRRGPWASTTDDIPIDGRRLLLTPSCFVDGVSTMLGRDAPPHIVYTTRGTALLTERHEPTTPHALECLLGRPRARLLALLAEPATTTELAHRLNVTPAAVSQHLSALAAARLLDRTRHIRPTDTSRKPPTRHYDSAQKPPVFRGRAIADKPPELRSGAGAHRCRRGLGSTARRCGSRLATT</sequence>
<feature type="region of interest" description="Disordered" evidence="1">
    <location>
        <begin position="273"/>
        <end position="337"/>
    </location>
</feature>
<dbReference type="InterPro" id="IPR036390">
    <property type="entry name" value="WH_DNA-bd_sf"/>
</dbReference>
<dbReference type="InterPro" id="IPR036388">
    <property type="entry name" value="WH-like_DNA-bd_sf"/>
</dbReference>
<dbReference type="Proteomes" id="UP000326178">
    <property type="component" value="Chromosome"/>
</dbReference>
<dbReference type="Gene3D" id="1.10.10.10">
    <property type="entry name" value="Winged helix-like DNA-binding domain superfamily/Winged helix DNA-binding domain"/>
    <property type="match status" value="1"/>
</dbReference>
<dbReference type="InterPro" id="IPR001845">
    <property type="entry name" value="HTH_ArsR_DNA-bd_dom"/>
</dbReference>
<dbReference type="EMBL" id="CP023702">
    <property type="protein sequence ID" value="QEU76294.1"/>
    <property type="molecule type" value="Genomic_DNA"/>
</dbReference>
<gene>
    <name evidence="3" type="ORF">CP967_00120</name>
</gene>
<keyword evidence="4" id="KW-1185">Reference proteome</keyword>
<dbReference type="Pfam" id="PF12840">
    <property type="entry name" value="HTH_20"/>
    <property type="match status" value="1"/>
</dbReference>
<proteinExistence type="predicted"/>
<dbReference type="SMART" id="SM00418">
    <property type="entry name" value="HTH_ARSR"/>
    <property type="match status" value="1"/>
</dbReference>
<protein>
    <submittedName>
        <fullName evidence="3">ArsR family transcriptional regulator</fullName>
    </submittedName>
</protein>
<organism evidence="3 4">
    <name type="scientific">Streptomyces nitrosporeus</name>
    <dbReference type="NCBI Taxonomy" id="28894"/>
    <lineage>
        <taxon>Bacteria</taxon>
        <taxon>Bacillati</taxon>
        <taxon>Actinomycetota</taxon>
        <taxon>Actinomycetes</taxon>
        <taxon>Kitasatosporales</taxon>
        <taxon>Streptomycetaceae</taxon>
        <taxon>Streptomyces</taxon>
    </lineage>
</organism>
<dbReference type="InterPro" id="IPR011991">
    <property type="entry name" value="ArsR-like_HTH"/>
</dbReference>
<feature type="domain" description="HTH lysR-type" evidence="2">
    <location>
        <begin position="246"/>
        <end position="278"/>
    </location>
</feature>
<name>A0A5J6FLU9_9ACTN</name>
<dbReference type="AlphaFoldDB" id="A0A5J6FLU9"/>
<dbReference type="GO" id="GO:0003700">
    <property type="term" value="F:DNA-binding transcription factor activity"/>
    <property type="evidence" value="ECO:0007669"/>
    <property type="project" value="InterPro"/>
</dbReference>
<dbReference type="InterPro" id="IPR000847">
    <property type="entry name" value="LysR_HTH_N"/>
</dbReference>
<feature type="compositionally biased region" description="Basic and acidic residues" evidence="1">
    <location>
        <begin position="273"/>
        <end position="291"/>
    </location>
</feature>